<dbReference type="InterPro" id="IPR029052">
    <property type="entry name" value="Metallo-depent_PP-like"/>
</dbReference>
<feature type="non-terminal residue" evidence="3">
    <location>
        <position position="559"/>
    </location>
</feature>
<feature type="transmembrane region" description="Helical" evidence="2">
    <location>
        <begin position="527"/>
        <end position="551"/>
    </location>
</feature>
<dbReference type="SUPFAM" id="SSF56300">
    <property type="entry name" value="Metallo-dependent phosphatases"/>
    <property type="match status" value="1"/>
</dbReference>
<comment type="caution">
    <text evidence="3">The sequence shown here is derived from an EMBL/GenBank/DDBJ whole genome shotgun (WGS) entry which is preliminary data.</text>
</comment>
<keyword evidence="1 2" id="KW-0472">Membrane</keyword>
<keyword evidence="2" id="KW-1133">Transmembrane helix</keyword>
<accession>A0A9P4M1L2</accession>
<evidence type="ECO:0000313" key="4">
    <source>
        <dbReference type="Proteomes" id="UP000799772"/>
    </source>
</evidence>
<reference evidence="3" key="1">
    <citation type="journal article" date="2020" name="Stud. Mycol.">
        <title>101 Dothideomycetes genomes: a test case for predicting lifestyles and emergence of pathogens.</title>
        <authorList>
            <person name="Haridas S."/>
            <person name="Albert R."/>
            <person name="Binder M."/>
            <person name="Bloem J."/>
            <person name="Labutti K."/>
            <person name="Salamov A."/>
            <person name="Andreopoulos B."/>
            <person name="Baker S."/>
            <person name="Barry K."/>
            <person name="Bills G."/>
            <person name="Bluhm B."/>
            <person name="Cannon C."/>
            <person name="Castanera R."/>
            <person name="Culley D."/>
            <person name="Daum C."/>
            <person name="Ezra D."/>
            <person name="Gonzalez J."/>
            <person name="Henrissat B."/>
            <person name="Kuo A."/>
            <person name="Liang C."/>
            <person name="Lipzen A."/>
            <person name="Lutzoni F."/>
            <person name="Magnuson J."/>
            <person name="Mondo S."/>
            <person name="Nolan M."/>
            <person name="Ohm R."/>
            <person name="Pangilinan J."/>
            <person name="Park H.-J."/>
            <person name="Ramirez L."/>
            <person name="Alfaro M."/>
            <person name="Sun H."/>
            <person name="Tritt A."/>
            <person name="Yoshinaga Y."/>
            <person name="Zwiers L.-H."/>
            <person name="Turgeon B."/>
            <person name="Goodwin S."/>
            <person name="Spatafora J."/>
            <person name="Crous P."/>
            <person name="Grigoriev I."/>
        </authorList>
    </citation>
    <scope>NUCLEOTIDE SEQUENCE</scope>
    <source>
        <strain evidence="3">CBS 133067</strain>
    </source>
</reference>
<dbReference type="Proteomes" id="UP000799772">
    <property type="component" value="Unassembled WGS sequence"/>
</dbReference>
<dbReference type="PANTHER" id="PTHR13315">
    <property type="entry name" value="METALLO PHOSPHOESTERASE RELATED"/>
    <property type="match status" value="1"/>
</dbReference>
<dbReference type="OrthoDB" id="9984693at2759"/>
<dbReference type="GO" id="GO:0005783">
    <property type="term" value="C:endoplasmic reticulum"/>
    <property type="evidence" value="ECO:0007669"/>
    <property type="project" value="TreeGrafter"/>
</dbReference>
<keyword evidence="4" id="KW-1185">Reference proteome</keyword>
<organism evidence="3 4">
    <name type="scientific">Rhizodiscina lignyota</name>
    <dbReference type="NCBI Taxonomy" id="1504668"/>
    <lineage>
        <taxon>Eukaryota</taxon>
        <taxon>Fungi</taxon>
        <taxon>Dikarya</taxon>
        <taxon>Ascomycota</taxon>
        <taxon>Pezizomycotina</taxon>
        <taxon>Dothideomycetes</taxon>
        <taxon>Pleosporomycetidae</taxon>
        <taxon>Aulographales</taxon>
        <taxon>Rhizodiscinaceae</taxon>
        <taxon>Rhizodiscina</taxon>
    </lineage>
</organism>
<protein>
    <submittedName>
        <fullName evidence="3">Uncharacterized protein</fullName>
    </submittedName>
</protein>
<dbReference type="GO" id="GO:0006506">
    <property type="term" value="P:GPI anchor biosynthetic process"/>
    <property type="evidence" value="ECO:0007669"/>
    <property type="project" value="InterPro"/>
</dbReference>
<feature type="non-terminal residue" evidence="3">
    <location>
        <position position="1"/>
    </location>
</feature>
<proteinExistence type="predicted"/>
<name>A0A9P4M1L2_9PEZI</name>
<gene>
    <name evidence="3" type="ORF">NA57DRAFT_12139</name>
</gene>
<evidence type="ECO:0000256" key="2">
    <source>
        <dbReference type="SAM" id="Phobius"/>
    </source>
</evidence>
<dbReference type="GO" id="GO:0016020">
    <property type="term" value="C:membrane"/>
    <property type="evidence" value="ECO:0007669"/>
    <property type="project" value="GOC"/>
</dbReference>
<evidence type="ECO:0000313" key="3">
    <source>
        <dbReference type="EMBL" id="KAF2093688.1"/>
    </source>
</evidence>
<keyword evidence="2" id="KW-0812">Transmembrane</keyword>
<sequence length="559" mass="62614">SVLFRALQLVLPLSILSLTYLYLYPFVHGCAFPSPVASSHHVSFNASFIGPGGFQQQADQARATIPPIAPFRLLALGDPQLEGDSSLPKLNEDGKGVFPSLHPFWIYSPTSLNFGIIRNAFRDLIIKDIPKLAKYSQKWLDLLGNDFYLAHIYRTMSWWAEPTHLVVLGDLLGSQWVSDEEFDRRSDRFWDRVFKGAEKVTDETIYVGEDENESAAERMEVLGADEDWRTRIIAVAGNHDIGYAGDLDEKRIERFERRFGRVNWSIRFTLSPTEPTLCDTPSSISNDTRPDDPPTLRLIILNSMNLDTPALSPSLQSSTYDFLNTAILTQSPLPQSPEGPDHTGTILLTHIPLHKREGVCADAPYFNFFSGLEGDGVKEQNHLSDYASRVGILEGIFGMSGEGHNAAYRGLGRRGMVLTGHDHVGCDIWHFWNATMNVDNEDGIEKLVGGWDAVRYADAADFVQQHDVVIHRMAEGDRPIPGLRETTVRSMMGEFGGNAGLLSGWFDEELQEWRFEYASCKLGVQHIWWAIHILALVALLMTVVGIVAFIAEQRRPAIE</sequence>
<dbReference type="AlphaFoldDB" id="A0A9P4M1L2"/>
<dbReference type="PANTHER" id="PTHR13315:SF1">
    <property type="entry name" value="PROTEIN TED1"/>
    <property type="match status" value="1"/>
</dbReference>
<dbReference type="InterPro" id="IPR033308">
    <property type="entry name" value="PGAP5/Cdc1/Ted1"/>
</dbReference>
<evidence type="ECO:0000256" key="1">
    <source>
        <dbReference type="ARBA" id="ARBA00023136"/>
    </source>
</evidence>
<dbReference type="EMBL" id="ML978137">
    <property type="protein sequence ID" value="KAF2093688.1"/>
    <property type="molecule type" value="Genomic_DNA"/>
</dbReference>